<feature type="transmembrane region" description="Helical" evidence="7">
    <location>
        <begin position="413"/>
        <end position="440"/>
    </location>
</feature>
<feature type="transmembrane region" description="Helical" evidence="7">
    <location>
        <begin position="452"/>
        <end position="477"/>
    </location>
</feature>
<evidence type="ECO:0000256" key="2">
    <source>
        <dbReference type="ARBA" id="ARBA00022448"/>
    </source>
</evidence>
<sequence length="574" mass="61584">MFLTPQKRPRFHASQPQDQHFRHEVHPAPARVDDANSVFPTAQLGVLALVRLAEPVALTSIFPYSWPMTISFGIPERSAAFYAGILVAAFSAAEAVTGMFWGSLSDRVGRKPILLFGCVGTLTSLLIVGFAGNFWLALAGRILGGLLNGNIGVIQTMVGELVKNPAHEPKAFAVMPFIWSVGTMVGPAIGGYFAHPAKSFPSVFPSDSVFGRFPYLLPNLICAALLAVSIVAGFFLLEETNSAFLKDNEATLLGDGTNEPLLSRATDGQQDVYGTFHAEYAMSDESLDFYAKERTPSIPSFTYRKVFTKPIVMLIVALGLFTYHSMCFDHLLPIFLQDGRAPTLSLSGGLGLATQSVGIIMSVDGLLALFIQAFIFPPLVNFLGVWRTFVVVTTGHPFALFLVPYLTLLPQHLVYPGIFTCLALRNICSILAFPLLLILIKEAAMASSPSMLGTVNGLAASTGGLCRMIASPIAGLLFGFGADIGLDALAWWGACGIAIVGILQIPFIQPAADEPINVTDGWQAQGEMEAHTGENSVVDVFVSEANSSLKDPSLPVHDDPNSPDGRSRPGHRDE</sequence>
<dbReference type="PANTHER" id="PTHR23504:SF2">
    <property type="entry name" value="TRANSPORTER, PUTATIVE (AFU_ORTHOLOGUE AFUA_8G04150)-RELATED"/>
    <property type="match status" value="1"/>
</dbReference>
<feature type="region of interest" description="Disordered" evidence="6">
    <location>
        <begin position="1"/>
        <end position="21"/>
    </location>
</feature>
<dbReference type="Gene3D" id="1.20.1250.20">
    <property type="entry name" value="MFS general substrate transporter like domains"/>
    <property type="match status" value="1"/>
</dbReference>
<dbReference type="PANTHER" id="PTHR23504">
    <property type="entry name" value="MAJOR FACILITATOR SUPERFAMILY DOMAIN-CONTAINING PROTEIN 10"/>
    <property type="match status" value="1"/>
</dbReference>
<dbReference type="OrthoDB" id="10262656at2759"/>
<reference evidence="11" key="2">
    <citation type="submission" date="2020-04" db="EMBL/GenBank/DDBJ databases">
        <authorList>
            <consortium name="NCBI Genome Project"/>
        </authorList>
    </citation>
    <scope>NUCLEOTIDE SEQUENCE</scope>
    <source>
        <strain evidence="11">CBS 781.70</strain>
    </source>
</reference>
<proteinExistence type="predicted"/>
<feature type="region of interest" description="Disordered" evidence="6">
    <location>
        <begin position="546"/>
        <end position="574"/>
    </location>
</feature>
<feature type="transmembrane region" description="Helical" evidence="7">
    <location>
        <begin position="489"/>
        <end position="508"/>
    </location>
</feature>
<evidence type="ECO:0000313" key="9">
    <source>
        <dbReference type="EMBL" id="KAF1812975.1"/>
    </source>
</evidence>
<evidence type="ECO:0000256" key="4">
    <source>
        <dbReference type="ARBA" id="ARBA00022989"/>
    </source>
</evidence>
<organism evidence="9">
    <name type="scientific">Eremomyces bilateralis CBS 781.70</name>
    <dbReference type="NCBI Taxonomy" id="1392243"/>
    <lineage>
        <taxon>Eukaryota</taxon>
        <taxon>Fungi</taxon>
        <taxon>Dikarya</taxon>
        <taxon>Ascomycota</taxon>
        <taxon>Pezizomycotina</taxon>
        <taxon>Dothideomycetes</taxon>
        <taxon>Dothideomycetes incertae sedis</taxon>
        <taxon>Eremomycetales</taxon>
        <taxon>Eremomycetaceae</taxon>
        <taxon>Eremomyces</taxon>
    </lineage>
</organism>
<dbReference type="GO" id="GO:0016020">
    <property type="term" value="C:membrane"/>
    <property type="evidence" value="ECO:0007669"/>
    <property type="project" value="UniProtKB-SubCell"/>
</dbReference>
<dbReference type="InterPro" id="IPR020846">
    <property type="entry name" value="MFS_dom"/>
</dbReference>
<accession>A0A6G1G4F5</accession>
<feature type="transmembrane region" description="Helical" evidence="7">
    <location>
        <begin position="215"/>
        <end position="237"/>
    </location>
</feature>
<dbReference type="Pfam" id="PF07690">
    <property type="entry name" value="MFS_1"/>
    <property type="match status" value="1"/>
</dbReference>
<feature type="transmembrane region" description="Helical" evidence="7">
    <location>
        <begin position="388"/>
        <end position="407"/>
    </location>
</feature>
<reference evidence="11" key="3">
    <citation type="submission" date="2025-04" db="UniProtKB">
        <authorList>
            <consortium name="RefSeq"/>
        </authorList>
    </citation>
    <scope>IDENTIFICATION</scope>
    <source>
        <strain evidence="11">CBS 781.70</strain>
    </source>
</reference>
<dbReference type="SUPFAM" id="SSF103473">
    <property type="entry name" value="MFS general substrate transporter"/>
    <property type="match status" value="1"/>
</dbReference>
<keyword evidence="10" id="KW-1185">Reference proteome</keyword>
<feature type="transmembrane region" description="Helical" evidence="7">
    <location>
        <begin position="311"/>
        <end position="336"/>
    </location>
</feature>
<keyword evidence="2" id="KW-0813">Transport</keyword>
<comment type="subcellular location">
    <subcellularLocation>
        <location evidence="1">Membrane</location>
        <topology evidence="1">Multi-pass membrane protein</topology>
    </subcellularLocation>
</comment>
<dbReference type="Proteomes" id="UP000504638">
    <property type="component" value="Unplaced"/>
</dbReference>
<dbReference type="AlphaFoldDB" id="A0A6G1G4F5"/>
<dbReference type="InterPro" id="IPR011701">
    <property type="entry name" value="MFS"/>
</dbReference>
<dbReference type="CDD" id="cd17330">
    <property type="entry name" value="MFS_SLC46_TetA_like"/>
    <property type="match status" value="1"/>
</dbReference>
<evidence type="ECO:0000256" key="7">
    <source>
        <dbReference type="SAM" id="Phobius"/>
    </source>
</evidence>
<evidence type="ECO:0000313" key="11">
    <source>
        <dbReference type="RefSeq" id="XP_033534606.1"/>
    </source>
</evidence>
<feature type="transmembrane region" description="Helical" evidence="7">
    <location>
        <begin position="79"/>
        <end position="101"/>
    </location>
</feature>
<keyword evidence="4 7" id="KW-1133">Transmembrane helix</keyword>
<dbReference type="EMBL" id="ML975156">
    <property type="protein sequence ID" value="KAF1812975.1"/>
    <property type="molecule type" value="Genomic_DNA"/>
</dbReference>
<keyword evidence="5 7" id="KW-0472">Membrane</keyword>
<feature type="transmembrane region" description="Helical" evidence="7">
    <location>
        <begin position="356"/>
        <end position="376"/>
    </location>
</feature>
<evidence type="ECO:0000256" key="5">
    <source>
        <dbReference type="ARBA" id="ARBA00023136"/>
    </source>
</evidence>
<protein>
    <submittedName>
        <fullName evidence="9 11">MFS general substrate transporter</fullName>
    </submittedName>
</protein>
<dbReference type="PROSITE" id="PS50850">
    <property type="entry name" value="MFS"/>
    <property type="match status" value="1"/>
</dbReference>
<feature type="domain" description="Major facilitator superfamily (MFS) profile" evidence="8">
    <location>
        <begin position="43"/>
        <end position="513"/>
    </location>
</feature>
<keyword evidence="3 7" id="KW-0812">Transmembrane</keyword>
<evidence type="ECO:0000256" key="3">
    <source>
        <dbReference type="ARBA" id="ARBA00022692"/>
    </source>
</evidence>
<reference evidence="9 11" key="1">
    <citation type="submission" date="2020-01" db="EMBL/GenBank/DDBJ databases">
        <authorList>
            <consortium name="DOE Joint Genome Institute"/>
            <person name="Haridas S."/>
            <person name="Albert R."/>
            <person name="Binder M."/>
            <person name="Bloem J."/>
            <person name="Labutti K."/>
            <person name="Salamov A."/>
            <person name="Andreopoulos B."/>
            <person name="Baker S.E."/>
            <person name="Barry K."/>
            <person name="Bills G."/>
            <person name="Bluhm B.H."/>
            <person name="Cannon C."/>
            <person name="Castanera R."/>
            <person name="Culley D.E."/>
            <person name="Daum C."/>
            <person name="Ezra D."/>
            <person name="Gonzalez J.B."/>
            <person name="Henrissat B."/>
            <person name="Kuo A."/>
            <person name="Liang C."/>
            <person name="Lipzen A."/>
            <person name="Lutzoni F."/>
            <person name="Magnuson J."/>
            <person name="Mondo S."/>
            <person name="Nolan M."/>
            <person name="Ohm R."/>
            <person name="Pangilinan J."/>
            <person name="Park H.-J."/>
            <person name="Ramirez L."/>
            <person name="Alfaro M."/>
            <person name="Sun H."/>
            <person name="Tritt A."/>
            <person name="Yoshinaga Y."/>
            <person name="Zwiers L.-H."/>
            <person name="Turgeon B.G."/>
            <person name="Goodwin S.B."/>
            <person name="Spatafora J.W."/>
            <person name="Crous P.W."/>
            <person name="Grigoriev I.V."/>
        </authorList>
    </citation>
    <scope>NUCLEOTIDE SEQUENCE</scope>
    <source>
        <strain evidence="9 11">CBS 781.70</strain>
    </source>
</reference>
<feature type="compositionally biased region" description="Basic and acidic residues" evidence="6">
    <location>
        <begin position="556"/>
        <end position="574"/>
    </location>
</feature>
<name>A0A6G1G4F5_9PEZI</name>
<evidence type="ECO:0000259" key="8">
    <source>
        <dbReference type="PROSITE" id="PS50850"/>
    </source>
</evidence>
<feature type="transmembrane region" description="Helical" evidence="7">
    <location>
        <begin position="113"/>
        <end position="136"/>
    </location>
</feature>
<evidence type="ECO:0000313" key="10">
    <source>
        <dbReference type="Proteomes" id="UP000504638"/>
    </source>
</evidence>
<gene>
    <name evidence="9 11" type="ORF">P152DRAFT_466296</name>
</gene>
<evidence type="ECO:0000256" key="1">
    <source>
        <dbReference type="ARBA" id="ARBA00004141"/>
    </source>
</evidence>
<dbReference type="RefSeq" id="XP_033534606.1">
    <property type="nucleotide sequence ID" value="XM_033680685.1"/>
</dbReference>
<dbReference type="InterPro" id="IPR036259">
    <property type="entry name" value="MFS_trans_sf"/>
</dbReference>
<dbReference type="GO" id="GO:0022857">
    <property type="term" value="F:transmembrane transporter activity"/>
    <property type="evidence" value="ECO:0007669"/>
    <property type="project" value="InterPro"/>
</dbReference>
<feature type="transmembrane region" description="Helical" evidence="7">
    <location>
        <begin position="174"/>
        <end position="195"/>
    </location>
</feature>
<evidence type="ECO:0000256" key="6">
    <source>
        <dbReference type="SAM" id="MobiDB-lite"/>
    </source>
</evidence>
<dbReference type="GeneID" id="54421255"/>